<dbReference type="InterPro" id="IPR050339">
    <property type="entry name" value="CC_SR_Kinase"/>
</dbReference>
<sequence>MLLLRYDSGYQRPQAIFIRRLFAVMKSRAGDIAVANPSVGLAGHLAMAKFAVGQKFGAWELVEKLGEGGNGEVWKVTTDSAEQCAIKLLIRGGIDEPYKRFCREIEALQKLEEFPGIVPLLESHIPEDPKKERPWYRMPLATPYLDTISDKSVHQITADFELLASTLARLHALGICHRDVKPANFLVLNGMVCLSDFGLVKLPKADGLTPERRDVGAKFTIAPEMRRAASSAAGAPADVYSLAKSLWIVLTGVDLGFEGQYDPQSSTVGLSSYLQDSHYLTPLNELLVAATDHAPEERPSAEKFSRRLAEWVRIDTNFEEKIRHQWREVSERLFPLGQPSRAQWEDRTLICRVLKLASRVEALNHMFYPTGGGMTLRDADVAPEEGMIQLRIDENMFDLCAPARLIFEPYPGKPEWSYFRLELRQVQSVEGPDSPFEDTSEEVTEIQPGCYVPLTSWFEGEHNGQPLPDSARRVTRFSGGSIVLFSTTSPYNQDSNTYDARHNMVSTDEFRAYIHENAALAS</sequence>
<keyword evidence="4 6" id="KW-0067">ATP-binding</keyword>
<evidence type="ECO:0000256" key="1">
    <source>
        <dbReference type="ARBA" id="ARBA00022679"/>
    </source>
</evidence>
<evidence type="ECO:0000256" key="3">
    <source>
        <dbReference type="ARBA" id="ARBA00022777"/>
    </source>
</evidence>
<dbReference type="GO" id="GO:0005524">
    <property type="term" value="F:ATP binding"/>
    <property type="evidence" value="ECO:0007669"/>
    <property type="project" value="UniProtKB-UniRule"/>
</dbReference>
<name>A0AB33EJK9_9PSED</name>
<dbReference type="Pfam" id="PF00069">
    <property type="entry name" value="Pkinase"/>
    <property type="match status" value="1"/>
</dbReference>
<dbReference type="Proteomes" id="UP000218385">
    <property type="component" value="Chromosome"/>
</dbReference>
<reference evidence="8 9" key="1">
    <citation type="submission" date="2017-09" db="EMBL/GenBank/DDBJ databases">
        <title>Complete Genome sequence of Lysobacter capsici KNU-15.</title>
        <authorList>
            <person name="Kim M.-C."/>
            <person name="Yi H."/>
            <person name="Lee D.-W."/>
            <person name="Shin J.-H."/>
        </authorList>
    </citation>
    <scope>NUCLEOTIDE SEQUENCE [LARGE SCALE GENOMIC DNA]</scope>
    <source>
        <strain evidence="8 9">KNU-15</strain>
    </source>
</reference>
<feature type="binding site" evidence="6">
    <location>
        <position position="87"/>
    </location>
    <ligand>
        <name>ATP</name>
        <dbReference type="ChEBI" id="CHEBI:30616"/>
    </ligand>
</feature>
<dbReference type="EMBL" id="CP023466">
    <property type="protein sequence ID" value="ATE80454.1"/>
    <property type="molecule type" value="Genomic_DNA"/>
</dbReference>
<dbReference type="InterPro" id="IPR017441">
    <property type="entry name" value="Protein_kinase_ATP_BS"/>
</dbReference>
<dbReference type="GO" id="GO:0005737">
    <property type="term" value="C:cytoplasm"/>
    <property type="evidence" value="ECO:0007669"/>
    <property type="project" value="TreeGrafter"/>
</dbReference>
<dbReference type="GO" id="GO:0004672">
    <property type="term" value="F:protein kinase activity"/>
    <property type="evidence" value="ECO:0007669"/>
    <property type="project" value="InterPro"/>
</dbReference>
<evidence type="ECO:0000256" key="6">
    <source>
        <dbReference type="PROSITE-ProRule" id="PRU10141"/>
    </source>
</evidence>
<keyword evidence="3" id="KW-0418">Kinase</keyword>
<evidence type="ECO:0000256" key="2">
    <source>
        <dbReference type="ARBA" id="ARBA00022741"/>
    </source>
</evidence>
<dbReference type="InterPro" id="IPR008271">
    <property type="entry name" value="Ser/Thr_kinase_AS"/>
</dbReference>
<feature type="domain" description="Protein kinase" evidence="7">
    <location>
        <begin position="59"/>
        <end position="312"/>
    </location>
</feature>
<dbReference type="PROSITE" id="PS00107">
    <property type="entry name" value="PROTEIN_KINASE_ATP"/>
    <property type="match status" value="1"/>
</dbReference>
<dbReference type="InterPro" id="IPR011009">
    <property type="entry name" value="Kinase-like_dom_sf"/>
</dbReference>
<dbReference type="AlphaFoldDB" id="A0AB33EJK9"/>
<dbReference type="SUPFAM" id="SSF56112">
    <property type="entry name" value="Protein kinase-like (PK-like)"/>
    <property type="match status" value="1"/>
</dbReference>
<organism evidence="8 9">
    <name type="scientific">Pseudomonas frederiksbergensis</name>
    <dbReference type="NCBI Taxonomy" id="104087"/>
    <lineage>
        <taxon>Bacteria</taxon>
        <taxon>Pseudomonadati</taxon>
        <taxon>Pseudomonadota</taxon>
        <taxon>Gammaproteobacteria</taxon>
        <taxon>Pseudomonadales</taxon>
        <taxon>Pseudomonadaceae</taxon>
        <taxon>Pseudomonas</taxon>
    </lineage>
</organism>
<keyword evidence="1" id="KW-0808">Transferase</keyword>
<evidence type="ECO:0000313" key="8">
    <source>
        <dbReference type="EMBL" id="ATE80454.1"/>
    </source>
</evidence>
<dbReference type="RefSeq" id="WP_096481560.1">
    <property type="nucleotide sequence ID" value="NZ_CP023466.1"/>
</dbReference>
<dbReference type="PANTHER" id="PTHR11042">
    <property type="entry name" value="EUKARYOTIC TRANSLATION INITIATION FACTOR 2-ALPHA KINASE EIF2-ALPHA KINASE -RELATED"/>
    <property type="match status" value="1"/>
</dbReference>
<gene>
    <name evidence="8" type="ORF">CNN82_30130</name>
</gene>
<comment type="similarity">
    <text evidence="5">Belongs to the protein kinase superfamily. Ser/Thr protein kinase family. GCN2 subfamily.</text>
</comment>
<keyword evidence="2 6" id="KW-0547">Nucleotide-binding</keyword>
<dbReference type="PROSITE" id="PS00108">
    <property type="entry name" value="PROTEIN_KINASE_ST"/>
    <property type="match status" value="1"/>
</dbReference>
<protein>
    <recommendedName>
        <fullName evidence="7">Protein kinase domain-containing protein</fullName>
    </recommendedName>
</protein>
<proteinExistence type="inferred from homology"/>
<dbReference type="Gene3D" id="1.10.510.10">
    <property type="entry name" value="Transferase(Phosphotransferase) domain 1"/>
    <property type="match status" value="1"/>
</dbReference>
<evidence type="ECO:0000256" key="5">
    <source>
        <dbReference type="ARBA" id="ARBA00037982"/>
    </source>
</evidence>
<evidence type="ECO:0000313" key="9">
    <source>
        <dbReference type="Proteomes" id="UP000218385"/>
    </source>
</evidence>
<evidence type="ECO:0000259" key="7">
    <source>
        <dbReference type="PROSITE" id="PS50011"/>
    </source>
</evidence>
<accession>A0AB33EJK9</accession>
<dbReference type="Gene3D" id="3.30.200.20">
    <property type="entry name" value="Phosphorylase Kinase, domain 1"/>
    <property type="match status" value="1"/>
</dbReference>
<evidence type="ECO:0000256" key="4">
    <source>
        <dbReference type="ARBA" id="ARBA00022840"/>
    </source>
</evidence>
<dbReference type="PROSITE" id="PS50011">
    <property type="entry name" value="PROTEIN_KINASE_DOM"/>
    <property type="match status" value="1"/>
</dbReference>
<dbReference type="SMART" id="SM00220">
    <property type="entry name" value="S_TKc"/>
    <property type="match status" value="1"/>
</dbReference>
<dbReference type="InterPro" id="IPR000719">
    <property type="entry name" value="Prot_kinase_dom"/>
</dbReference>